<proteinExistence type="predicted"/>
<dbReference type="SUPFAM" id="SSF51215">
    <property type="entry name" value="Regulatory protein AraC"/>
    <property type="match status" value="1"/>
</dbReference>
<dbReference type="InterPro" id="IPR037923">
    <property type="entry name" value="HTH-like"/>
</dbReference>
<evidence type="ECO:0000256" key="2">
    <source>
        <dbReference type="ARBA" id="ARBA00023125"/>
    </source>
</evidence>
<dbReference type="PANTHER" id="PTHR46796">
    <property type="entry name" value="HTH-TYPE TRANSCRIPTIONAL ACTIVATOR RHAS-RELATED"/>
    <property type="match status" value="1"/>
</dbReference>
<dbReference type="Gene3D" id="1.10.10.60">
    <property type="entry name" value="Homeodomain-like"/>
    <property type="match status" value="2"/>
</dbReference>
<dbReference type="InterPro" id="IPR050204">
    <property type="entry name" value="AraC_XylS_family_regulators"/>
</dbReference>
<evidence type="ECO:0000256" key="5">
    <source>
        <dbReference type="ARBA" id="ARBA00044978"/>
    </source>
</evidence>
<sequence>MAKKENVKESTQFFHLKEFDGLEMLKARYHKQVFSRHVHEAFCIGVIEEGAQRFYRTGIEHIASKGDIILVNADEIHTGSSAVKTGWSYQAIYPSPDLLCSLSRDFKYGGGSVPWFPTAVVHDSGLSEQLRMTFHLLIQNENTLFKETMLLSSLAWLIMKYGQTHITAQELPAAEKQIFLAKEYIDTYADNNISLNQLAEMVQLSPWHFLRQFKKSIGVTPHIYLISARLRMARRLLIEGNSILNVAIRCGFSDQSHFNRHFKNALGITPGMFVRSLQKAG</sequence>
<dbReference type="RefSeq" id="WP_086107425.1">
    <property type="nucleotide sequence ID" value="NZ_CAWNGD010000001.1"/>
</dbReference>
<dbReference type="InterPro" id="IPR009057">
    <property type="entry name" value="Homeodomain-like_sf"/>
</dbReference>
<evidence type="ECO:0000256" key="1">
    <source>
        <dbReference type="ARBA" id="ARBA00023015"/>
    </source>
</evidence>
<keyword evidence="8" id="KW-1185">Reference proteome</keyword>
<keyword evidence="1" id="KW-0805">Transcription regulation</keyword>
<dbReference type="PROSITE" id="PS01124">
    <property type="entry name" value="HTH_ARAC_FAMILY_2"/>
    <property type="match status" value="1"/>
</dbReference>
<dbReference type="GO" id="GO:0003700">
    <property type="term" value="F:DNA-binding transcription factor activity"/>
    <property type="evidence" value="ECO:0007669"/>
    <property type="project" value="InterPro"/>
</dbReference>
<gene>
    <name evidence="7" type="ORF">Xvie_00072</name>
</gene>
<dbReference type="InterPro" id="IPR003313">
    <property type="entry name" value="AraC-bd"/>
</dbReference>
<dbReference type="Pfam" id="PF12833">
    <property type="entry name" value="HTH_18"/>
    <property type="match status" value="1"/>
</dbReference>
<keyword evidence="3" id="KW-0010">Activator</keyword>
<feature type="domain" description="HTH araC/xylS-type" evidence="6">
    <location>
        <begin position="179"/>
        <end position="276"/>
    </location>
</feature>
<keyword evidence="2" id="KW-0238">DNA-binding</keyword>
<comment type="caution">
    <text evidence="7">The sequence shown here is derived from an EMBL/GenBank/DDBJ whole genome shotgun (WGS) entry which is preliminary data.</text>
</comment>
<evidence type="ECO:0000259" key="6">
    <source>
        <dbReference type="PROSITE" id="PS01124"/>
    </source>
</evidence>
<dbReference type="GO" id="GO:0043565">
    <property type="term" value="F:sequence-specific DNA binding"/>
    <property type="evidence" value="ECO:0007669"/>
    <property type="project" value="InterPro"/>
</dbReference>
<organism evidence="7 8">
    <name type="scientific">Xenorhabdus vietnamensis</name>
    <dbReference type="NCBI Taxonomy" id="351656"/>
    <lineage>
        <taxon>Bacteria</taxon>
        <taxon>Pseudomonadati</taxon>
        <taxon>Pseudomonadota</taxon>
        <taxon>Gammaproteobacteria</taxon>
        <taxon>Enterobacterales</taxon>
        <taxon>Morganellaceae</taxon>
        <taxon>Xenorhabdus</taxon>
    </lineage>
</organism>
<dbReference type="EMBL" id="MUBJ01000001">
    <property type="protein sequence ID" value="OTA18254.1"/>
    <property type="molecule type" value="Genomic_DNA"/>
</dbReference>
<dbReference type="Pfam" id="PF02311">
    <property type="entry name" value="AraC_binding"/>
    <property type="match status" value="1"/>
</dbReference>
<dbReference type="OrthoDB" id="9809338at2"/>
<keyword evidence="4" id="KW-0804">Transcription</keyword>
<dbReference type="PROSITE" id="PS00041">
    <property type="entry name" value="HTH_ARAC_FAMILY_1"/>
    <property type="match status" value="1"/>
</dbReference>
<dbReference type="PANTHER" id="PTHR46796:SF2">
    <property type="entry name" value="TRANSCRIPTIONAL REGULATORY PROTEIN"/>
    <property type="match status" value="1"/>
</dbReference>
<dbReference type="STRING" id="351656.Xvie_00072"/>
<dbReference type="Proteomes" id="UP000194350">
    <property type="component" value="Unassembled WGS sequence"/>
</dbReference>
<dbReference type="SUPFAM" id="SSF46689">
    <property type="entry name" value="Homeodomain-like"/>
    <property type="match status" value="2"/>
</dbReference>
<evidence type="ECO:0000313" key="7">
    <source>
        <dbReference type="EMBL" id="OTA18254.1"/>
    </source>
</evidence>
<dbReference type="AlphaFoldDB" id="A0A1Y2SJQ1"/>
<dbReference type="SMART" id="SM00342">
    <property type="entry name" value="HTH_ARAC"/>
    <property type="match status" value="1"/>
</dbReference>
<accession>A0A1Y2SJQ1</accession>
<reference evidence="7 8" key="1">
    <citation type="submission" date="2016-10" db="EMBL/GenBank/DDBJ databases">
        <title>Systematic genetic and metabolomic analysis of Xenorhabdus and Photorhabdus spp., highlights the requirements for a dual symbiotic and pathogenic life style.</title>
        <authorList>
            <person name="Tobias N.J."/>
            <person name="Wolff H."/>
            <person name="Djahanschiri B."/>
            <person name="Pidot S.J."/>
            <person name="Stinear T.P."/>
            <person name="Ebersberger I."/>
            <person name="Bode H.B."/>
        </authorList>
    </citation>
    <scope>NUCLEOTIDE SEQUENCE [LARGE SCALE GENOMIC DNA]</scope>
    <source>
        <strain evidence="7 8">DSM 22392</strain>
    </source>
</reference>
<dbReference type="InterPro" id="IPR018060">
    <property type="entry name" value="HTH_AraC"/>
</dbReference>
<dbReference type="PRINTS" id="PR00032">
    <property type="entry name" value="HTHARAC"/>
</dbReference>
<evidence type="ECO:0000256" key="3">
    <source>
        <dbReference type="ARBA" id="ARBA00023159"/>
    </source>
</evidence>
<dbReference type="InterPro" id="IPR020449">
    <property type="entry name" value="Tscrpt_reg_AraC-type_HTH"/>
</dbReference>
<dbReference type="InterPro" id="IPR018062">
    <property type="entry name" value="HTH_AraC-typ_CS"/>
</dbReference>
<protein>
    <recommendedName>
        <fullName evidence="5">Arabinose operon regulatory protein</fullName>
    </recommendedName>
</protein>
<evidence type="ECO:0000313" key="8">
    <source>
        <dbReference type="Proteomes" id="UP000194350"/>
    </source>
</evidence>
<name>A0A1Y2SJQ1_9GAMM</name>
<evidence type="ECO:0000256" key="4">
    <source>
        <dbReference type="ARBA" id="ARBA00023163"/>
    </source>
</evidence>